<dbReference type="InterPro" id="IPR029062">
    <property type="entry name" value="Class_I_gatase-like"/>
</dbReference>
<evidence type="ECO:0000259" key="4">
    <source>
        <dbReference type="Pfam" id="PF01965"/>
    </source>
</evidence>
<feature type="non-terminal residue" evidence="5">
    <location>
        <position position="1"/>
    </location>
</feature>
<evidence type="ECO:0000256" key="1">
    <source>
        <dbReference type="ARBA" id="ARBA00004496"/>
    </source>
</evidence>
<dbReference type="InterPro" id="IPR050325">
    <property type="entry name" value="Prot/Nucl_acid_deglycase"/>
</dbReference>
<feature type="domain" description="DJ-1/PfpI" evidence="4">
    <location>
        <begin position="21"/>
        <end position="185"/>
    </location>
</feature>
<gene>
    <name evidence="5" type="primary">Park7</name>
    <name evidence="5" type="ORF">G6Z75_0001172</name>
</gene>
<keyword evidence="2" id="KW-0963">Cytoplasm</keyword>
<keyword evidence="6" id="KW-1185">Reference proteome</keyword>
<evidence type="ECO:0000313" key="5">
    <source>
        <dbReference type="EMBL" id="KAG5307408.1"/>
    </source>
</evidence>
<organism evidence="5 6">
    <name type="scientific">Acromyrmex insinuator</name>
    <dbReference type="NCBI Taxonomy" id="230686"/>
    <lineage>
        <taxon>Eukaryota</taxon>
        <taxon>Metazoa</taxon>
        <taxon>Ecdysozoa</taxon>
        <taxon>Arthropoda</taxon>
        <taxon>Hexapoda</taxon>
        <taxon>Insecta</taxon>
        <taxon>Pterygota</taxon>
        <taxon>Neoptera</taxon>
        <taxon>Endopterygota</taxon>
        <taxon>Hymenoptera</taxon>
        <taxon>Apocrita</taxon>
        <taxon>Aculeata</taxon>
        <taxon>Formicoidea</taxon>
        <taxon>Formicidae</taxon>
        <taxon>Myrmicinae</taxon>
        <taxon>Acromyrmex</taxon>
    </lineage>
</organism>
<accession>A0A836EAH9</accession>
<dbReference type="PANTHER" id="PTHR48094">
    <property type="entry name" value="PROTEIN/NUCLEIC ACID DEGLYCASE DJ-1-RELATED"/>
    <property type="match status" value="1"/>
</dbReference>
<dbReference type="GO" id="GO:0005739">
    <property type="term" value="C:mitochondrion"/>
    <property type="evidence" value="ECO:0007669"/>
    <property type="project" value="TreeGrafter"/>
</dbReference>
<comment type="subcellular location">
    <subcellularLocation>
        <location evidence="1">Cytoplasm</location>
    </subcellularLocation>
</comment>
<dbReference type="EMBL" id="JAANHZ010000739">
    <property type="protein sequence ID" value="KAG5307408.1"/>
    <property type="molecule type" value="Genomic_DNA"/>
</dbReference>
<dbReference type="FunFam" id="3.40.50.880:FF:000022">
    <property type="entry name" value="protein deglycase DJ-1"/>
    <property type="match status" value="1"/>
</dbReference>
<evidence type="ECO:0000256" key="2">
    <source>
        <dbReference type="ARBA" id="ARBA00022490"/>
    </source>
</evidence>
<dbReference type="SUPFAM" id="SSF52317">
    <property type="entry name" value="Class I glutamine amidotransferase-like"/>
    <property type="match status" value="1"/>
</dbReference>
<comment type="caution">
    <text evidence="5">The sequence shown here is derived from an EMBL/GenBank/DDBJ whole genome shotgun (WGS) entry which is preliminary data.</text>
</comment>
<evidence type="ECO:0000313" key="6">
    <source>
        <dbReference type="Proteomes" id="UP000667349"/>
    </source>
</evidence>
<dbReference type="Pfam" id="PF01965">
    <property type="entry name" value="DJ-1_PfpI"/>
    <property type="match status" value="1"/>
</dbReference>
<dbReference type="CDD" id="cd03135">
    <property type="entry name" value="GATase1_DJ-1"/>
    <property type="match status" value="1"/>
</dbReference>
<dbReference type="InterPro" id="IPR006287">
    <property type="entry name" value="DJ-1"/>
</dbReference>
<dbReference type="GO" id="GO:0005634">
    <property type="term" value="C:nucleus"/>
    <property type="evidence" value="ECO:0007669"/>
    <property type="project" value="TreeGrafter"/>
</dbReference>
<dbReference type="GO" id="GO:0051896">
    <property type="term" value="P:regulation of phosphatidylinositol 3-kinase/protein kinase B signal transduction"/>
    <property type="evidence" value="ECO:0007669"/>
    <property type="project" value="UniProtKB-ARBA"/>
</dbReference>
<name>A0A836EAH9_9HYME</name>
<dbReference type="AlphaFoldDB" id="A0A836EAH9"/>
<sequence>SLTLFRRIRIYVMANIKNEVKTALVLLADGTEEMEAVITIDVLRRAGITVTAAGVQDSNCVKCSRDVKICTESLFKDVQEKSYDVVVLPGGLGGAKTFTSSEEVGRLLQKQDKENKLIAAICAAPTALKAHNIGKGKRITSYPSMKRDLCDYYDYQDDKNVVIDGNLITSRGPGTAFDFGLTIVEILINLKEATDVANKLLYKYESCINAV</sequence>
<dbReference type="GO" id="GO:0006979">
    <property type="term" value="P:response to oxidative stress"/>
    <property type="evidence" value="ECO:0007669"/>
    <property type="project" value="UniProtKB-ARBA"/>
</dbReference>
<dbReference type="PANTHER" id="PTHR48094:SF12">
    <property type="entry name" value="PARKINSON DISEASE PROTEIN 7 HOMOLOG"/>
    <property type="match status" value="1"/>
</dbReference>
<dbReference type="NCBIfam" id="TIGR01383">
    <property type="entry name" value="not_thiJ"/>
    <property type="match status" value="1"/>
</dbReference>
<reference evidence="5" key="1">
    <citation type="submission" date="2020-02" db="EMBL/GenBank/DDBJ databases">
        <title>Relaxed selection underlies rapid genomic changes in the transitions from sociality to social parasitism in ants.</title>
        <authorList>
            <person name="Bi X."/>
        </authorList>
    </citation>
    <scope>NUCLEOTIDE SEQUENCE</scope>
    <source>
        <strain evidence="5">BGI-DK2013a</strain>
        <tissue evidence="5">Whole body</tissue>
    </source>
</reference>
<dbReference type="Proteomes" id="UP000667349">
    <property type="component" value="Unassembled WGS sequence"/>
</dbReference>
<feature type="non-terminal residue" evidence="5">
    <location>
        <position position="211"/>
    </location>
</feature>
<dbReference type="Gene3D" id="3.40.50.880">
    <property type="match status" value="1"/>
</dbReference>
<dbReference type="GO" id="GO:1903189">
    <property type="term" value="P:glyoxal metabolic process"/>
    <property type="evidence" value="ECO:0007669"/>
    <property type="project" value="TreeGrafter"/>
</dbReference>
<dbReference type="InterPro" id="IPR002818">
    <property type="entry name" value="DJ-1/PfpI"/>
</dbReference>
<dbReference type="GO" id="GO:0046295">
    <property type="term" value="P:glycolate biosynthetic process"/>
    <property type="evidence" value="ECO:0007669"/>
    <property type="project" value="TreeGrafter"/>
</dbReference>
<evidence type="ECO:0000256" key="3">
    <source>
        <dbReference type="ARBA" id="ARBA00023097"/>
    </source>
</evidence>
<protein>
    <submittedName>
        <fullName evidence="5">PARK7 deglycase</fullName>
    </submittedName>
</protein>
<proteinExistence type="predicted"/>
<keyword evidence="3" id="KW-0558">Oxidation</keyword>